<accession>A0A6A6YRF2</accession>
<keyword evidence="2" id="KW-1185">Reference proteome</keyword>
<evidence type="ECO:0000313" key="3">
    <source>
        <dbReference type="RefSeq" id="XP_033578480.1"/>
    </source>
</evidence>
<dbReference type="EMBL" id="MU003698">
    <property type="protein sequence ID" value="KAF2811516.1"/>
    <property type="molecule type" value="Genomic_DNA"/>
</dbReference>
<dbReference type="AlphaFoldDB" id="A0A6A6YRF2"/>
<dbReference type="RefSeq" id="XP_033578480.1">
    <property type="nucleotide sequence ID" value="XM_033713954.1"/>
</dbReference>
<evidence type="ECO:0000313" key="2">
    <source>
        <dbReference type="Proteomes" id="UP000504636"/>
    </source>
</evidence>
<organism evidence="1">
    <name type="scientific">Mytilinidion resinicola</name>
    <dbReference type="NCBI Taxonomy" id="574789"/>
    <lineage>
        <taxon>Eukaryota</taxon>
        <taxon>Fungi</taxon>
        <taxon>Dikarya</taxon>
        <taxon>Ascomycota</taxon>
        <taxon>Pezizomycotina</taxon>
        <taxon>Dothideomycetes</taxon>
        <taxon>Pleosporomycetidae</taxon>
        <taxon>Mytilinidiales</taxon>
        <taxon>Mytilinidiaceae</taxon>
        <taxon>Mytilinidion</taxon>
    </lineage>
</organism>
<dbReference type="Proteomes" id="UP000504636">
    <property type="component" value="Unplaced"/>
</dbReference>
<proteinExistence type="predicted"/>
<reference evidence="3" key="2">
    <citation type="submission" date="2020-04" db="EMBL/GenBank/DDBJ databases">
        <authorList>
            <consortium name="NCBI Genome Project"/>
        </authorList>
    </citation>
    <scope>NUCLEOTIDE SEQUENCE</scope>
    <source>
        <strain evidence="3">CBS 304.34</strain>
    </source>
</reference>
<name>A0A6A6YRF2_9PEZI</name>
<dbReference type="GeneID" id="54454847"/>
<sequence length="117" mass="13185">MPEHLEVLVFSKKAQDMITNLDEWLANNDDYKPVDKNFDECVRNGIGEEVIPLGDEIARGIATIFEGLGFEMEELIGHLPFSMDRGKLRLPDLAFPVVGQSGMRREGDGVDECRFKT</sequence>
<protein>
    <submittedName>
        <fullName evidence="1 3">Uncharacterized protein</fullName>
    </submittedName>
</protein>
<gene>
    <name evidence="1 3" type="ORF">BDZ99DRAFT_276889</name>
</gene>
<reference evidence="1 3" key="1">
    <citation type="journal article" date="2020" name="Stud. Mycol.">
        <title>101 Dothideomycetes genomes: a test case for predicting lifestyles and emergence of pathogens.</title>
        <authorList>
            <person name="Haridas S."/>
            <person name="Albert R."/>
            <person name="Binder M."/>
            <person name="Bloem J."/>
            <person name="Labutti K."/>
            <person name="Salamov A."/>
            <person name="Andreopoulos B."/>
            <person name="Baker S."/>
            <person name="Barry K."/>
            <person name="Bills G."/>
            <person name="Bluhm B."/>
            <person name="Cannon C."/>
            <person name="Castanera R."/>
            <person name="Culley D."/>
            <person name="Daum C."/>
            <person name="Ezra D."/>
            <person name="Gonzalez J."/>
            <person name="Henrissat B."/>
            <person name="Kuo A."/>
            <person name="Liang C."/>
            <person name="Lipzen A."/>
            <person name="Lutzoni F."/>
            <person name="Magnuson J."/>
            <person name="Mondo S."/>
            <person name="Nolan M."/>
            <person name="Ohm R."/>
            <person name="Pangilinan J."/>
            <person name="Park H.-J."/>
            <person name="Ramirez L."/>
            <person name="Alfaro M."/>
            <person name="Sun H."/>
            <person name="Tritt A."/>
            <person name="Yoshinaga Y."/>
            <person name="Zwiers L.-H."/>
            <person name="Turgeon B."/>
            <person name="Goodwin S."/>
            <person name="Spatafora J."/>
            <person name="Crous P."/>
            <person name="Grigoriev I."/>
        </authorList>
    </citation>
    <scope>NUCLEOTIDE SEQUENCE</scope>
    <source>
        <strain evidence="1 3">CBS 304.34</strain>
    </source>
</reference>
<reference evidence="3" key="3">
    <citation type="submission" date="2025-04" db="UniProtKB">
        <authorList>
            <consortium name="RefSeq"/>
        </authorList>
    </citation>
    <scope>IDENTIFICATION</scope>
    <source>
        <strain evidence="3">CBS 304.34</strain>
    </source>
</reference>
<evidence type="ECO:0000313" key="1">
    <source>
        <dbReference type="EMBL" id="KAF2811516.1"/>
    </source>
</evidence>